<evidence type="ECO:0000313" key="3">
    <source>
        <dbReference type="Proteomes" id="UP000054928"/>
    </source>
</evidence>
<organism evidence="2 3">
    <name type="scientific">Plasmopara halstedii</name>
    <name type="common">Downy mildew of sunflower</name>
    <dbReference type="NCBI Taxonomy" id="4781"/>
    <lineage>
        <taxon>Eukaryota</taxon>
        <taxon>Sar</taxon>
        <taxon>Stramenopiles</taxon>
        <taxon>Oomycota</taxon>
        <taxon>Peronosporomycetes</taxon>
        <taxon>Peronosporales</taxon>
        <taxon>Peronosporaceae</taxon>
        <taxon>Plasmopara</taxon>
    </lineage>
</organism>
<evidence type="ECO:0000256" key="1">
    <source>
        <dbReference type="SAM" id="MobiDB-lite"/>
    </source>
</evidence>
<proteinExistence type="predicted"/>
<dbReference type="EMBL" id="CCYD01001204">
    <property type="protein sequence ID" value="CEG44465.1"/>
    <property type="molecule type" value="Genomic_DNA"/>
</dbReference>
<name>A0A0P1AU13_PLAHL</name>
<protein>
    <submittedName>
        <fullName evidence="2">Uncharacterized protein</fullName>
    </submittedName>
</protein>
<dbReference type="Proteomes" id="UP000054928">
    <property type="component" value="Unassembled WGS sequence"/>
</dbReference>
<dbReference type="GeneID" id="36395884"/>
<keyword evidence="3" id="KW-1185">Reference proteome</keyword>
<feature type="region of interest" description="Disordered" evidence="1">
    <location>
        <begin position="1"/>
        <end position="69"/>
    </location>
</feature>
<dbReference type="AlphaFoldDB" id="A0A0P1AU13"/>
<dbReference type="RefSeq" id="XP_024580834.1">
    <property type="nucleotide sequence ID" value="XM_024730570.1"/>
</dbReference>
<evidence type="ECO:0000313" key="2">
    <source>
        <dbReference type="EMBL" id="CEG44465.1"/>
    </source>
</evidence>
<sequence>MVVQQRGGSNNSSDNGGTDSENVPVRRQEGLGGGSVTPIIDGSQARQKSASLARESKKGFSKRRIPSYA</sequence>
<feature type="compositionally biased region" description="Basic residues" evidence="1">
    <location>
        <begin position="59"/>
        <end position="69"/>
    </location>
</feature>
<accession>A0A0P1AU13</accession>
<feature type="compositionally biased region" description="Low complexity" evidence="1">
    <location>
        <begin position="7"/>
        <end position="22"/>
    </location>
</feature>
<reference evidence="3" key="1">
    <citation type="submission" date="2014-09" db="EMBL/GenBank/DDBJ databases">
        <authorList>
            <person name="Sharma Rahul"/>
            <person name="Thines Marco"/>
        </authorList>
    </citation>
    <scope>NUCLEOTIDE SEQUENCE [LARGE SCALE GENOMIC DNA]</scope>
</reference>